<evidence type="ECO:0000313" key="5">
    <source>
        <dbReference type="EMBL" id="GAA4994196.1"/>
    </source>
</evidence>
<dbReference type="Gene3D" id="3.40.109.10">
    <property type="entry name" value="NADH Oxidase"/>
    <property type="match status" value="1"/>
</dbReference>
<name>A0ABP9ICW7_9ACTN</name>
<dbReference type="CDD" id="cd02062">
    <property type="entry name" value="Nitro_FMN_reductase"/>
    <property type="match status" value="1"/>
</dbReference>
<dbReference type="InterPro" id="IPR000415">
    <property type="entry name" value="Nitroreductase-like"/>
</dbReference>
<gene>
    <name evidence="5" type="ORF">GCM10023205_78670</name>
</gene>
<feature type="domain" description="Nitroreductase" evidence="4">
    <location>
        <begin position="12"/>
        <end position="196"/>
    </location>
</feature>
<accession>A0ABP9ICW7</accession>
<dbReference type="Proteomes" id="UP001500466">
    <property type="component" value="Unassembled WGS sequence"/>
</dbReference>
<dbReference type="InterPro" id="IPR029479">
    <property type="entry name" value="Nitroreductase"/>
</dbReference>
<proteinExistence type="predicted"/>
<dbReference type="PANTHER" id="PTHR23026">
    <property type="entry name" value="NADPH NITROREDUCTASE"/>
    <property type="match status" value="1"/>
</dbReference>
<dbReference type="EMBL" id="BAABHS010000051">
    <property type="protein sequence ID" value="GAA4994196.1"/>
    <property type="molecule type" value="Genomic_DNA"/>
</dbReference>
<keyword evidence="6" id="KW-1185">Reference proteome</keyword>
<evidence type="ECO:0000256" key="1">
    <source>
        <dbReference type="ARBA" id="ARBA00022630"/>
    </source>
</evidence>
<evidence type="ECO:0000313" key="6">
    <source>
        <dbReference type="Proteomes" id="UP001500466"/>
    </source>
</evidence>
<sequence>MDFSDVVRTTGAVRRFRADPVPDAVLARVFDNARFAPSGGNRQGWHVVLARSEPVRRALRELSFEGWTEYAAYVAADRVPFAPDDDGRWRRPPSDVDFSTPAPRNRFVEELERAPVIAVLAVDLRQLAVTDADLPRQSIVGGGSVYPFAQNILLSARNEDLGGVMTTFLCRREAQVKELLGLPRPYAVAAMLALGYPEHHPRRLTRRPVPDFVTFDHFEGEGLAGLPESR</sequence>
<dbReference type="PANTHER" id="PTHR23026:SF90">
    <property type="entry name" value="IODOTYROSINE DEIODINASE 1"/>
    <property type="match status" value="1"/>
</dbReference>
<evidence type="ECO:0000259" key="4">
    <source>
        <dbReference type="Pfam" id="PF00881"/>
    </source>
</evidence>
<keyword evidence="2" id="KW-0288">FMN</keyword>
<evidence type="ECO:0000256" key="3">
    <source>
        <dbReference type="ARBA" id="ARBA00023002"/>
    </source>
</evidence>
<dbReference type="InterPro" id="IPR050627">
    <property type="entry name" value="Nitroreductase/BluB"/>
</dbReference>
<organism evidence="5 6">
    <name type="scientific">Yinghuangia aomiensis</name>
    <dbReference type="NCBI Taxonomy" id="676205"/>
    <lineage>
        <taxon>Bacteria</taxon>
        <taxon>Bacillati</taxon>
        <taxon>Actinomycetota</taxon>
        <taxon>Actinomycetes</taxon>
        <taxon>Kitasatosporales</taxon>
        <taxon>Streptomycetaceae</taxon>
        <taxon>Yinghuangia</taxon>
    </lineage>
</organism>
<dbReference type="RefSeq" id="WP_345680678.1">
    <property type="nucleotide sequence ID" value="NZ_BAABHS010000051.1"/>
</dbReference>
<evidence type="ECO:0000256" key="2">
    <source>
        <dbReference type="ARBA" id="ARBA00022643"/>
    </source>
</evidence>
<reference evidence="6" key="1">
    <citation type="journal article" date="2019" name="Int. J. Syst. Evol. Microbiol.">
        <title>The Global Catalogue of Microorganisms (GCM) 10K type strain sequencing project: providing services to taxonomists for standard genome sequencing and annotation.</title>
        <authorList>
            <consortium name="The Broad Institute Genomics Platform"/>
            <consortium name="The Broad Institute Genome Sequencing Center for Infectious Disease"/>
            <person name="Wu L."/>
            <person name="Ma J."/>
        </authorList>
    </citation>
    <scope>NUCLEOTIDE SEQUENCE [LARGE SCALE GENOMIC DNA]</scope>
    <source>
        <strain evidence="6">JCM 17986</strain>
    </source>
</reference>
<dbReference type="SUPFAM" id="SSF55469">
    <property type="entry name" value="FMN-dependent nitroreductase-like"/>
    <property type="match status" value="1"/>
</dbReference>
<keyword evidence="3" id="KW-0560">Oxidoreductase</keyword>
<protein>
    <submittedName>
        <fullName evidence="5">Nitroreductase family protein</fullName>
    </submittedName>
</protein>
<dbReference type="Pfam" id="PF00881">
    <property type="entry name" value="Nitroreductase"/>
    <property type="match status" value="1"/>
</dbReference>
<keyword evidence="1" id="KW-0285">Flavoprotein</keyword>
<comment type="caution">
    <text evidence="5">The sequence shown here is derived from an EMBL/GenBank/DDBJ whole genome shotgun (WGS) entry which is preliminary data.</text>
</comment>